<keyword evidence="3" id="KW-1185">Reference proteome</keyword>
<evidence type="ECO:0000256" key="1">
    <source>
        <dbReference type="SAM" id="MobiDB-lite"/>
    </source>
</evidence>
<reference evidence="2 3" key="1">
    <citation type="submission" date="2023-10" db="EMBL/GenBank/DDBJ databases">
        <title>Chromosome-scale genome assembly provides insights into flower coloration mechanisms of Canna indica.</title>
        <authorList>
            <person name="Li C."/>
        </authorList>
    </citation>
    <scope>NUCLEOTIDE SEQUENCE [LARGE SCALE GENOMIC DNA]</scope>
    <source>
        <tissue evidence="2">Flower</tissue>
    </source>
</reference>
<dbReference type="Proteomes" id="UP001327560">
    <property type="component" value="Chromosome 1"/>
</dbReference>
<dbReference type="PANTHER" id="PTHR33098">
    <property type="entry name" value="COTTON FIBER (DUF761)"/>
    <property type="match status" value="1"/>
</dbReference>
<name>A0AAQ3JLM2_9LILI</name>
<feature type="region of interest" description="Disordered" evidence="1">
    <location>
        <begin position="74"/>
        <end position="109"/>
    </location>
</feature>
<sequence length="149" mass="16835">MASKKRIPVLSRLRSAIQKVKFLLSFDATKWIVSSLKKSPSDTRRLSFKTPPSLLDCSDDYYECGSSFTISRTTSLSYSPASSGTAPSLEESEMSRSVSDVSSPGEDVNQRAENFIEKFYQQLKMERQISLELRYLREKSLERAVSVSD</sequence>
<proteinExistence type="predicted"/>
<feature type="compositionally biased region" description="Polar residues" evidence="1">
    <location>
        <begin position="74"/>
        <end position="86"/>
    </location>
</feature>
<evidence type="ECO:0008006" key="4">
    <source>
        <dbReference type="Google" id="ProtNLM"/>
    </source>
</evidence>
<dbReference type="PANTHER" id="PTHR33098:SF112">
    <property type="entry name" value="COTTON FIBER PROTEIN"/>
    <property type="match status" value="1"/>
</dbReference>
<dbReference type="Pfam" id="PF05553">
    <property type="entry name" value="DUF761"/>
    <property type="match status" value="1"/>
</dbReference>
<evidence type="ECO:0000313" key="2">
    <source>
        <dbReference type="EMBL" id="WOK92118.1"/>
    </source>
</evidence>
<evidence type="ECO:0000313" key="3">
    <source>
        <dbReference type="Proteomes" id="UP001327560"/>
    </source>
</evidence>
<accession>A0AAQ3JLM2</accession>
<dbReference type="EMBL" id="CP136890">
    <property type="protein sequence ID" value="WOK92118.1"/>
    <property type="molecule type" value="Genomic_DNA"/>
</dbReference>
<protein>
    <recommendedName>
        <fullName evidence="4">DUF761 domain-containing protein</fullName>
    </recommendedName>
</protein>
<dbReference type="InterPro" id="IPR008480">
    <property type="entry name" value="DUF761_pln"/>
</dbReference>
<gene>
    <name evidence="2" type="ORF">Cni_G00809</name>
</gene>
<organism evidence="2 3">
    <name type="scientific">Canna indica</name>
    <name type="common">Indian-shot</name>
    <dbReference type="NCBI Taxonomy" id="4628"/>
    <lineage>
        <taxon>Eukaryota</taxon>
        <taxon>Viridiplantae</taxon>
        <taxon>Streptophyta</taxon>
        <taxon>Embryophyta</taxon>
        <taxon>Tracheophyta</taxon>
        <taxon>Spermatophyta</taxon>
        <taxon>Magnoliopsida</taxon>
        <taxon>Liliopsida</taxon>
        <taxon>Zingiberales</taxon>
        <taxon>Cannaceae</taxon>
        <taxon>Canna</taxon>
    </lineage>
</organism>
<dbReference type="AlphaFoldDB" id="A0AAQ3JLM2"/>